<feature type="compositionally biased region" description="Acidic residues" evidence="2">
    <location>
        <begin position="940"/>
        <end position="973"/>
    </location>
</feature>
<protein>
    <submittedName>
        <fullName evidence="4">RNA-binding ribosome biosynthesis protein mak21</fullName>
    </submittedName>
</protein>
<feature type="region of interest" description="Disordered" evidence="2">
    <location>
        <begin position="408"/>
        <end position="473"/>
    </location>
</feature>
<feature type="compositionally biased region" description="Polar residues" evidence="2">
    <location>
        <begin position="408"/>
        <end position="420"/>
    </location>
</feature>
<dbReference type="Proteomes" id="UP001151582">
    <property type="component" value="Unassembled WGS sequence"/>
</dbReference>
<dbReference type="Pfam" id="PF03914">
    <property type="entry name" value="CBF"/>
    <property type="match status" value="1"/>
</dbReference>
<feature type="region of interest" description="Disordered" evidence="2">
    <location>
        <begin position="831"/>
        <end position="882"/>
    </location>
</feature>
<evidence type="ECO:0000259" key="3">
    <source>
        <dbReference type="Pfam" id="PF03914"/>
    </source>
</evidence>
<evidence type="ECO:0000256" key="1">
    <source>
        <dbReference type="ARBA" id="ARBA00007797"/>
    </source>
</evidence>
<organism evidence="4 5">
    <name type="scientific">Dimargaris verticillata</name>
    <dbReference type="NCBI Taxonomy" id="2761393"/>
    <lineage>
        <taxon>Eukaryota</taxon>
        <taxon>Fungi</taxon>
        <taxon>Fungi incertae sedis</taxon>
        <taxon>Zoopagomycota</taxon>
        <taxon>Kickxellomycotina</taxon>
        <taxon>Dimargaritomycetes</taxon>
        <taxon>Dimargaritales</taxon>
        <taxon>Dimargaritaceae</taxon>
        <taxon>Dimargaris</taxon>
    </lineage>
</organism>
<feature type="region of interest" description="Disordered" evidence="2">
    <location>
        <begin position="652"/>
        <end position="691"/>
    </location>
</feature>
<accession>A0A9W8B2U5</accession>
<dbReference type="SUPFAM" id="SSF48371">
    <property type="entry name" value="ARM repeat"/>
    <property type="match status" value="1"/>
</dbReference>
<proteinExistence type="inferred from homology"/>
<dbReference type="GO" id="GO:0005634">
    <property type="term" value="C:nucleus"/>
    <property type="evidence" value="ECO:0007669"/>
    <property type="project" value="UniProtKB-ARBA"/>
</dbReference>
<keyword evidence="5" id="KW-1185">Reference proteome</keyword>
<dbReference type="EMBL" id="JANBQB010001126">
    <property type="protein sequence ID" value="KAJ1972207.1"/>
    <property type="molecule type" value="Genomic_DNA"/>
</dbReference>
<name>A0A9W8B2U5_9FUNG</name>
<feature type="region of interest" description="Disordered" evidence="2">
    <location>
        <begin position="908"/>
        <end position="999"/>
    </location>
</feature>
<feature type="domain" description="CCAAT-binding factor" evidence="3">
    <location>
        <begin position="546"/>
        <end position="722"/>
    </location>
</feature>
<gene>
    <name evidence="4" type="primary">MAK21</name>
    <name evidence="4" type="ORF">H4R34_005484</name>
</gene>
<evidence type="ECO:0000256" key="2">
    <source>
        <dbReference type="SAM" id="MobiDB-lite"/>
    </source>
</evidence>
<dbReference type="PANTHER" id="PTHR12048">
    <property type="entry name" value="CCAAT-BINDING FACTOR-RELATED"/>
    <property type="match status" value="1"/>
</dbReference>
<feature type="compositionally biased region" description="Basic residues" evidence="2">
    <location>
        <begin position="70"/>
        <end position="84"/>
    </location>
</feature>
<sequence length="999" mass="110921">MVSIATTKDAAAMDTSTQTALAVEQPLSSGEVAAMIETLGLPAATKTNDATVLAKSTPAKASSADPASATKRHAKAKTPKKAKAPAKPSERPQLPVPDLPERFASRGVPNNQFLLKPLPKWYETPVPELDDAKAQPLTDDGATQQLYQQAEKLYLAEAEVFQKKPTIGPSDQKFIRTMLDSGTANDKVSALTLLIRESPLHACKSFEHLFSLAGKSNRREAVSAVASLKDLFVSSVLPQRKLRYFRDQPLGHPDAQPMHLVYWYYEDQLKKKHFQFIQILESLTFDTVPRMKRLSLTYTYDLLNGTPEGEENLLRLLVYKLGDVHNAVQASASNHLLNLVTNHPNMKLVVASVMEDFVLTTQTHDRACYYAMNTLNQFHFRSELDTDLANKLIRIYFLVFHKVMDMSDPSQMTPQPSNTPKPAKQGKPGADPLDRVEAEAVGAGGQGKKKKKKMRWRDMKDGGQGKRLARDTKKQAYESRQLLLSRTEREKLAIEKMDEQHAKLVSAILTGINRALPYSAIEDNVFEGYVELLMRLTKTPNFNTVVQTLGLLHQLTSAKPHMSDQYFNALYASLLHPSLGTASKHAMYLNILYRSLTMDVAMQRVMAFFKRALQVSAYHQPPFICGLFYILAQLLRNRPSLVTLLREPEDHGEEEFNDAQSSADDASDAEDKPAAPVVTKPKPNQRYDPYKRNPLFARADTSCLWEIVSFVNHYHPTVRLYASLLIREEFPLNAFPNLHSYSLTNFFDKFTSRNPKKPKDLTASAENRSAFLEPQVDPLQPRRSGNVSTLTHLNAHTDMVVTEPNHKLYGPTGFPVDEHFLHAYMDLTQEERERKTKAKQRKAQANKDSGTDSDVAPESDAENSGGISASESGNGDGTKTIDEFAENLDPSEENAVWEAMAEEMPELKGVLGDGSDGSDGDFDDAMLKALQDDGGFDGIALDDIEVDSGEEDGEGPSDEEEEEEEIGDDDDDIAGLTFSGEDSSDSDSQDEAEASDGEG</sequence>
<dbReference type="OrthoDB" id="28947at2759"/>
<dbReference type="AlphaFoldDB" id="A0A9W8B2U5"/>
<comment type="similarity">
    <text evidence="1">Belongs to the CBF/MAK21 family.</text>
</comment>
<reference evidence="4" key="1">
    <citation type="submission" date="2022-07" db="EMBL/GenBank/DDBJ databases">
        <title>Phylogenomic reconstructions and comparative analyses of Kickxellomycotina fungi.</title>
        <authorList>
            <person name="Reynolds N.K."/>
            <person name="Stajich J.E."/>
            <person name="Barry K."/>
            <person name="Grigoriev I.V."/>
            <person name="Crous P."/>
            <person name="Smith M.E."/>
        </authorList>
    </citation>
    <scope>NUCLEOTIDE SEQUENCE</scope>
    <source>
        <strain evidence="4">RSA 567</strain>
    </source>
</reference>
<feature type="region of interest" description="Disordered" evidence="2">
    <location>
        <begin position="55"/>
        <end position="105"/>
    </location>
</feature>
<evidence type="ECO:0000313" key="5">
    <source>
        <dbReference type="Proteomes" id="UP001151582"/>
    </source>
</evidence>
<comment type="caution">
    <text evidence="4">The sequence shown here is derived from an EMBL/GenBank/DDBJ whole genome shotgun (WGS) entry which is preliminary data.</text>
</comment>
<feature type="compositionally biased region" description="Basic and acidic residues" evidence="2">
    <location>
        <begin position="456"/>
        <end position="473"/>
    </location>
</feature>
<feature type="non-terminal residue" evidence="4">
    <location>
        <position position="999"/>
    </location>
</feature>
<dbReference type="PANTHER" id="PTHR12048:SF0">
    <property type="entry name" value="CCAAT_ENHANCER-BINDING PROTEIN ZETA"/>
    <property type="match status" value="1"/>
</dbReference>
<dbReference type="InterPro" id="IPR005612">
    <property type="entry name" value="CCAAT-binding_factor"/>
</dbReference>
<feature type="compositionally biased region" description="Basic residues" evidence="2">
    <location>
        <begin position="835"/>
        <end position="844"/>
    </location>
</feature>
<dbReference type="InterPro" id="IPR016024">
    <property type="entry name" value="ARM-type_fold"/>
</dbReference>
<feature type="compositionally biased region" description="Acidic residues" evidence="2">
    <location>
        <begin position="982"/>
        <end position="999"/>
    </location>
</feature>
<evidence type="ECO:0000313" key="4">
    <source>
        <dbReference type="EMBL" id="KAJ1972207.1"/>
    </source>
</evidence>
<feature type="compositionally biased region" description="Low complexity" evidence="2">
    <location>
        <begin position="55"/>
        <end position="69"/>
    </location>
</feature>
<dbReference type="InterPro" id="IPR040155">
    <property type="entry name" value="CEBPZ/Mak21-like"/>
</dbReference>